<dbReference type="InterPro" id="IPR014016">
    <property type="entry name" value="UvrD-like_ATP-bd"/>
</dbReference>
<evidence type="ECO:0000259" key="6">
    <source>
        <dbReference type="PROSITE" id="PS51198"/>
    </source>
</evidence>
<dbReference type="PROSITE" id="PS51198">
    <property type="entry name" value="UVRD_HELICASE_ATP_BIND"/>
    <property type="match status" value="1"/>
</dbReference>
<feature type="binding site" evidence="5">
    <location>
        <begin position="30"/>
        <end position="37"/>
    </location>
    <ligand>
        <name>ATP</name>
        <dbReference type="ChEBI" id="CHEBI:30616"/>
    </ligand>
</feature>
<dbReference type="EMBL" id="JBHSQB010000003">
    <property type="protein sequence ID" value="MFC6095470.1"/>
    <property type="molecule type" value="Genomic_DNA"/>
</dbReference>
<evidence type="ECO:0000256" key="4">
    <source>
        <dbReference type="ARBA" id="ARBA00022840"/>
    </source>
</evidence>
<gene>
    <name evidence="7" type="ORF">ACFPVY_02340</name>
</gene>
<keyword evidence="4 5" id="KW-0067">ATP-binding</keyword>
<dbReference type="Pfam" id="PF00580">
    <property type="entry name" value="UvrD-helicase"/>
    <property type="match status" value="1"/>
</dbReference>
<evidence type="ECO:0000256" key="5">
    <source>
        <dbReference type="PROSITE-ProRule" id="PRU00560"/>
    </source>
</evidence>
<dbReference type="Gene3D" id="3.40.50.300">
    <property type="entry name" value="P-loop containing nucleotide triphosphate hydrolases"/>
    <property type="match status" value="2"/>
</dbReference>
<evidence type="ECO:0000256" key="3">
    <source>
        <dbReference type="ARBA" id="ARBA00022806"/>
    </source>
</evidence>
<proteinExistence type="predicted"/>
<dbReference type="Proteomes" id="UP001596287">
    <property type="component" value="Unassembled WGS sequence"/>
</dbReference>
<dbReference type="InterPro" id="IPR000212">
    <property type="entry name" value="DNA_helicase_UvrD/REP"/>
</dbReference>
<keyword evidence="3 5" id="KW-0347">Helicase</keyword>
<sequence>MSGRINKPDTAADIELRSCLMKKTSFIMIAGAGSGKTTSLIKALKFIEEKEGGILRQEGKKIACITYTTAAEKEILDDVGHDSFFHVSTIHSFLWQLIRPFQMDIKKWVIAKIQSKLQELQETRLAFTTRTRQTTRANNTLDTARYQHIAENIHTVHEFSYETGSKYLEGILGHSDVISMAPTMIIANPLLQIILSNKYPYFFIDESQDTIPDFVNAIKIVQQNVSNFCLGFFGDPMQKIYHTGSGAITLESGWEEIRKPENFRCSKNVLEVLNKVRALGDGLRQTGGRKILIGKGMQPVIGSAQIFILQANDQRSEKINLVRQYLAQHLNDQHWISDHKEADVKVLVIEHRMAASRLNFSELYSAFKDNSTDSLNMSFSEGTSWTLMPFLKYILPLIKAYRNADNFKVVDLLRQYCPLLQKNYLTATGIEPSKVLSELKVHVQAIENFLKAGSTAKVLDLLTYLTSKNLIFLDERLKSRLTKTSTDALEDQETRITDQVIGRFFNCPVIQIWGYDKYINEESPFSTQHSIKGAEFNRVAVILDDEEGRRSTSYSYEKLLGIRSPSDNDTENAAGGRETSLDRTRRLFYVCCSRALTDLAVILFTNNAEAAKKAVIKTGIFERASIKTELDIS</sequence>
<dbReference type="SUPFAM" id="SSF52540">
    <property type="entry name" value="P-loop containing nucleoside triphosphate hydrolases"/>
    <property type="match status" value="1"/>
</dbReference>
<evidence type="ECO:0000313" key="8">
    <source>
        <dbReference type="Proteomes" id="UP001596287"/>
    </source>
</evidence>
<feature type="domain" description="UvrD-like helicase ATP-binding" evidence="6">
    <location>
        <begin position="9"/>
        <end position="286"/>
    </location>
</feature>
<evidence type="ECO:0000313" key="7">
    <source>
        <dbReference type="EMBL" id="MFC6095470.1"/>
    </source>
</evidence>
<keyword evidence="1 5" id="KW-0547">Nucleotide-binding</keyword>
<reference evidence="8" key="1">
    <citation type="journal article" date="2019" name="Int. J. Syst. Evol. Microbiol.">
        <title>The Global Catalogue of Microorganisms (GCM) 10K type strain sequencing project: providing services to taxonomists for standard genome sequencing and annotation.</title>
        <authorList>
            <consortium name="The Broad Institute Genomics Platform"/>
            <consortium name="The Broad Institute Genome Sequencing Center for Infectious Disease"/>
            <person name="Wu L."/>
            <person name="Ma J."/>
        </authorList>
    </citation>
    <scope>NUCLEOTIDE SEQUENCE [LARGE SCALE GENOMIC DNA]</scope>
    <source>
        <strain evidence="8">CCUG 49679</strain>
    </source>
</reference>
<keyword evidence="2 5" id="KW-0378">Hydrolase</keyword>
<organism evidence="7 8">
    <name type="scientific">Flavobacterium qiangtangense</name>
    <dbReference type="NCBI Taxonomy" id="1442595"/>
    <lineage>
        <taxon>Bacteria</taxon>
        <taxon>Pseudomonadati</taxon>
        <taxon>Bacteroidota</taxon>
        <taxon>Flavobacteriia</taxon>
        <taxon>Flavobacteriales</taxon>
        <taxon>Flavobacteriaceae</taxon>
        <taxon>Flavobacterium</taxon>
    </lineage>
</organism>
<dbReference type="InterPro" id="IPR027417">
    <property type="entry name" value="P-loop_NTPase"/>
</dbReference>
<dbReference type="PANTHER" id="PTHR11070:SF3">
    <property type="entry name" value="DNA 3'-5' HELICASE"/>
    <property type="match status" value="1"/>
</dbReference>
<accession>A0ABW1PIM7</accession>
<evidence type="ECO:0000256" key="1">
    <source>
        <dbReference type="ARBA" id="ARBA00022741"/>
    </source>
</evidence>
<comment type="caution">
    <text evidence="7">The sequence shown here is derived from an EMBL/GenBank/DDBJ whole genome shotgun (WGS) entry which is preliminary data.</text>
</comment>
<evidence type="ECO:0000256" key="2">
    <source>
        <dbReference type="ARBA" id="ARBA00022801"/>
    </source>
</evidence>
<dbReference type="RefSeq" id="WP_379790094.1">
    <property type="nucleotide sequence ID" value="NZ_JBHSQB010000003.1"/>
</dbReference>
<name>A0ABW1PIM7_9FLAO</name>
<dbReference type="PANTHER" id="PTHR11070">
    <property type="entry name" value="UVRD / RECB / PCRA DNA HELICASE FAMILY MEMBER"/>
    <property type="match status" value="1"/>
</dbReference>
<protein>
    <submittedName>
        <fullName evidence="7">UvrD-helicase domain-containing protein</fullName>
    </submittedName>
</protein>
<keyword evidence="8" id="KW-1185">Reference proteome</keyword>